<comment type="caution">
    <text evidence="1">The sequence shown here is derived from an EMBL/GenBank/DDBJ whole genome shotgun (WGS) entry which is preliminary data.</text>
</comment>
<accession>A0AAV1QRR2</accession>
<evidence type="ECO:0000313" key="2">
    <source>
        <dbReference type="Proteomes" id="UP001314170"/>
    </source>
</evidence>
<proteinExistence type="predicted"/>
<evidence type="ECO:0000313" key="1">
    <source>
        <dbReference type="EMBL" id="CAK7323505.1"/>
    </source>
</evidence>
<sequence length="119" mass="13793">MEPSPSLSTIFHDLFYLIKKFLASDAVPDFFFTIFHKLLEVIKKVMASDAVSDFTHTLSELIKKFMASDAVSDFIHKLSDVIQKVMASRLHPGIFQLSIRILYYPMRCPNSKSYYYLMD</sequence>
<dbReference type="AlphaFoldDB" id="A0AAV1QRR2"/>
<name>A0AAV1QRR2_9ROSI</name>
<dbReference type="EMBL" id="CAWUPB010000127">
    <property type="protein sequence ID" value="CAK7323505.1"/>
    <property type="molecule type" value="Genomic_DNA"/>
</dbReference>
<protein>
    <submittedName>
        <fullName evidence="1">Uncharacterized protein</fullName>
    </submittedName>
</protein>
<reference evidence="1 2" key="1">
    <citation type="submission" date="2024-01" db="EMBL/GenBank/DDBJ databases">
        <authorList>
            <person name="Waweru B."/>
        </authorList>
    </citation>
    <scope>NUCLEOTIDE SEQUENCE [LARGE SCALE GENOMIC DNA]</scope>
</reference>
<organism evidence="1 2">
    <name type="scientific">Dovyalis caffra</name>
    <dbReference type="NCBI Taxonomy" id="77055"/>
    <lineage>
        <taxon>Eukaryota</taxon>
        <taxon>Viridiplantae</taxon>
        <taxon>Streptophyta</taxon>
        <taxon>Embryophyta</taxon>
        <taxon>Tracheophyta</taxon>
        <taxon>Spermatophyta</taxon>
        <taxon>Magnoliopsida</taxon>
        <taxon>eudicotyledons</taxon>
        <taxon>Gunneridae</taxon>
        <taxon>Pentapetalae</taxon>
        <taxon>rosids</taxon>
        <taxon>fabids</taxon>
        <taxon>Malpighiales</taxon>
        <taxon>Salicaceae</taxon>
        <taxon>Flacourtieae</taxon>
        <taxon>Dovyalis</taxon>
    </lineage>
</organism>
<gene>
    <name evidence="1" type="ORF">DCAF_LOCUS1134</name>
</gene>
<dbReference type="Proteomes" id="UP001314170">
    <property type="component" value="Unassembled WGS sequence"/>
</dbReference>
<keyword evidence="2" id="KW-1185">Reference proteome</keyword>